<dbReference type="Proteomes" id="UP000824469">
    <property type="component" value="Unassembled WGS sequence"/>
</dbReference>
<organism evidence="2 3">
    <name type="scientific">Taxus chinensis</name>
    <name type="common">Chinese yew</name>
    <name type="synonym">Taxus wallichiana var. chinensis</name>
    <dbReference type="NCBI Taxonomy" id="29808"/>
    <lineage>
        <taxon>Eukaryota</taxon>
        <taxon>Viridiplantae</taxon>
        <taxon>Streptophyta</taxon>
        <taxon>Embryophyta</taxon>
        <taxon>Tracheophyta</taxon>
        <taxon>Spermatophyta</taxon>
        <taxon>Pinopsida</taxon>
        <taxon>Pinidae</taxon>
        <taxon>Conifers II</taxon>
        <taxon>Cupressales</taxon>
        <taxon>Taxaceae</taxon>
        <taxon>Taxus</taxon>
    </lineage>
</organism>
<feature type="domain" description="Fungal lipase-type" evidence="1">
    <location>
        <begin position="109"/>
        <end position="180"/>
    </location>
</feature>
<name>A0AA38FMM3_TAXCH</name>
<dbReference type="GO" id="GO:0006629">
    <property type="term" value="P:lipid metabolic process"/>
    <property type="evidence" value="ECO:0007669"/>
    <property type="project" value="InterPro"/>
</dbReference>
<reference evidence="2 3" key="1">
    <citation type="journal article" date="2021" name="Nat. Plants">
        <title>The Taxus genome provides insights into paclitaxel biosynthesis.</title>
        <authorList>
            <person name="Xiong X."/>
            <person name="Gou J."/>
            <person name="Liao Q."/>
            <person name="Li Y."/>
            <person name="Zhou Q."/>
            <person name="Bi G."/>
            <person name="Li C."/>
            <person name="Du R."/>
            <person name="Wang X."/>
            <person name="Sun T."/>
            <person name="Guo L."/>
            <person name="Liang H."/>
            <person name="Lu P."/>
            <person name="Wu Y."/>
            <person name="Zhang Z."/>
            <person name="Ro D.K."/>
            <person name="Shang Y."/>
            <person name="Huang S."/>
            <person name="Yan J."/>
        </authorList>
    </citation>
    <scope>NUCLEOTIDE SEQUENCE [LARGE SCALE GENOMIC DNA]</scope>
    <source>
        <strain evidence="2">Ta-2019</strain>
    </source>
</reference>
<dbReference type="GO" id="GO:0008970">
    <property type="term" value="F:phospholipase A1 activity"/>
    <property type="evidence" value="ECO:0007669"/>
    <property type="project" value="InterPro"/>
</dbReference>
<keyword evidence="3" id="KW-1185">Reference proteome</keyword>
<proteinExistence type="predicted"/>
<dbReference type="PANTHER" id="PTHR46483:SF4">
    <property type="entry name" value="PHOSPHOLIPASE A1 PLIP2, CHLOROPLASTIC"/>
    <property type="match status" value="1"/>
</dbReference>
<feature type="non-terminal residue" evidence="2">
    <location>
        <position position="1"/>
    </location>
</feature>
<dbReference type="AlphaFoldDB" id="A0AA38FMM3"/>
<accession>A0AA38FMM3</accession>
<gene>
    <name evidence="2" type="ORF">KI387_011048</name>
</gene>
<evidence type="ECO:0000313" key="2">
    <source>
        <dbReference type="EMBL" id="KAH9306644.1"/>
    </source>
</evidence>
<protein>
    <recommendedName>
        <fullName evidence="1">Fungal lipase-type domain-containing protein</fullName>
    </recommendedName>
</protein>
<dbReference type="InterPro" id="IPR029058">
    <property type="entry name" value="AB_hydrolase_fold"/>
</dbReference>
<dbReference type="Gene3D" id="3.40.50.1820">
    <property type="entry name" value="alpha/beta hydrolase"/>
    <property type="match status" value="1"/>
</dbReference>
<dbReference type="SUPFAM" id="SSF53474">
    <property type="entry name" value="alpha/beta-Hydrolases"/>
    <property type="match status" value="1"/>
</dbReference>
<dbReference type="InterPro" id="IPR002921">
    <property type="entry name" value="Fungal_lipase-type"/>
</dbReference>
<sequence>MEGKSKRRLTVSPAVAYEIAAAAASYLHSQTQYLLPYKPRDKSEHDVDEKLSKETKQEVASFIATSSVTAVVAAEEETKQAVANDLQSIHSSPCEWFICDEESTHTRLFVIQGSESLASWQANLFFEPIQFEGFDVLVHRGIYEAAKGIYQQMLPEVYAHLQTYGEDTRFRFMGHSLGGSPFCVGKFDASDKRSGALVLVAASYNIWITLYNVRG</sequence>
<evidence type="ECO:0000259" key="1">
    <source>
        <dbReference type="Pfam" id="PF01764"/>
    </source>
</evidence>
<dbReference type="EMBL" id="JAHRHJ020000008">
    <property type="protein sequence ID" value="KAH9306644.1"/>
    <property type="molecule type" value="Genomic_DNA"/>
</dbReference>
<dbReference type="Pfam" id="PF01764">
    <property type="entry name" value="Lipase_3"/>
    <property type="match status" value="1"/>
</dbReference>
<evidence type="ECO:0000313" key="3">
    <source>
        <dbReference type="Proteomes" id="UP000824469"/>
    </source>
</evidence>
<comment type="caution">
    <text evidence="2">The sequence shown here is derived from an EMBL/GenBank/DDBJ whole genome shotgun (WGS) entry which is preliminary data.</text>
</comment>
<dbReference type="InterPro" id="IPR043367">
    <property type="entry name" value="PLIP1/2/3"/>
</dbReference>
<dbReference type="PANTHER" id="PTHR46483">
    <property type="entry name" value="PHOSPHOLIPASE A1 PLIP2, CHLOROPLASTIC"/>
    <property type="match status" value="1"/>
</dbReference>